<keyword evidence="5" id="KW-0472">Membrane</keyword>
<gene>
    <name evidence="6" type="ORF">FNL38_103357</name>
</gene>
<dbReference type="PANTHER" id="PTHR30482:SF20">
    <property type="entry name" value="HIGH-AFFINITY BRANCHED-CHAIN AMINO ACID TRANSPORT SYSTEM PERMEASE PROTEIN LIVM"/>
    <property type="match status" value="1"/>
</dbReference>
<dbReference type="GO" id="GO:0005886">
    <property type="term" value="C:plasma membrane"/>
    <property type="evidence" value="ECO:0007669"/>
    <property type="project" value="UniProtKB-SubCell"/>
</dbReference>
<organism evidence="6">
    <name type="scientific">Nocardia globerula</name>
    <dbReference type="NCBI Taxonomy" id="1818"/>
    <lineage>
        <taxon>Bacteria</taxon>
        <taxon>Bacillati</taxon>
        <taxon>Actinomycetota</taxon>
        <taxon>Actinomycetes</taxon>
        <taxon>Mycobacteriales</taxon>
        <taxon>Nocardiaceae</taxon>
        <taxon>Nocardia</taxon>
    </lineage>
</organism>
<evidence type="ECO:0000256" key="5">
    <source>
        <dbReference type="ARBA" id="ARBA00023136"/>
    </source>
</evidence>
<keyword evidence="3" id="KW-0812">Transmembrane</keyword>
<evidence type="ECO:0000256" key="2">
    <source>
        <dbReference type="ARBA" id="ARBA00022475"/>
    </source>
</evidence>
<dbReference type="PANTHER" id="PTHR30482">
    <property type="entry name" value="HIGH-AFFINITY BRANCHED-CHAIN AMINO ACID TRANSPORT SYSTEM PERMEASE"/>
    <property type="match status" value="1"/>
</dbReference>
<name>A0A652YR13_NOCGL</name>
<protein>
    <submittedName>
        <fullName evidence="6">Branched-chain amino acid transport system permease protein</fullName>
    </submittedName>
</protein>
<dbReference type="CDD" id="cd06581">
    <property type="entry name" value="TM_PBP1_LivM_like"/>
    <property type="match status" value="1"/>
</dbReference>
<dbReference type="InterPro" id="IPR043428">
    <property type="entry name" value="LivM-like"/>
</dbReference>
<keyword evidence="4" id="KW-1133">Transmembrane helix</keyword>
<sequence length="361" mass="36778">MTATAFPSSLRAPSSRRTLIVGTLVYLIAVLGAVVFVPDAKILQLATALAYALAILGLNLVSGYAGQISLGHSAFFGIGAYTSTILVTDHGLSIIATLPVGALIGFVVGIVAGLPALRLKGHYLGLVTLSFAVVFPLLITRFGSLTGGVNGKLLHSAWVIPDGVPDFITQTSINFVVVAAVTGIGILICRNFAKYGPARTLTAIRDNETAAATSGINLSRQKTIAFAVSAAFAAVGGSMFVLVTGVVAPETFGVFLGIQLLTGLLIGGSGTLIGPLIGGLVLAFLPTYTADLIGGSGANMIYGALLVALMFLMPTGIAGGAAALYSRITKRRRPIPADHDSARPGIAPATVPTESRGGAHV</sequence>
<evidence type="ECO:0000256" key="3">
    <source>
        <dbReference type="ARBA" id="ARBA00022692"/>
    </source>
</evidence>
<comment type="caution">
    <text evidence="6">The sequence shown here is derived from an EMBL/GenBank/DDBJ whole genome shotgun (WGS) entry which is preliminary data.</text>
</comment>
<proteinExistence type="predicted"/>
<evidence type="ECO:0000256" key="4">
    <source>
        <dbReference type="ARBA" id="ARBA00022989"/>
    </source>
</evidence>
<evidence type="ECO:0000256" key="1">
    <source>
        <dbReference type="ARBA" id="ARBA00004651"/>
    </source>
</evidence>
<keyword evidence="2" id="KW-1003">Cell membrane</keyword>
<dbReference type="AlphaFoldDB" id="A0A652YR13"/>
<dbReference type="EMBL" id="VNIQ01000003">
    <property type="protein sequence ID" value="TYQ05006.1"/>
    <property type="molecule type" value="Genomic_DNA"/>
</dbReference>
<accession>A0A652YR13</accession>
<dbReference type="GO" id="GO:0015658">
    <property type="term" value="F:branched-chain amino acid transmembrane transporter activity"/>
    <property type="evidence" value="ECO:0007669"/>
    <property type="project" value="InterPro"/>
</dbReference>
<reference evidence="6" key="1">
    <citation type="submission" date="2019-07" db="EMBL/GenBank/DDBJ databases">
        <title>Genomic Encyclopedia of Type Strains, Phase IV (KMG-IV): sequencing the most valuable type-strain genomes for metagenomic binning, comparative biology and taxonomic classification.</title>
        <authorList>
            <person name="Goeker M."/>
        </authorList>
    </citation>
    <scope>NUCLEOTIDE SEQUENCE</scope>
    <source>
        <strain evidence="6">DSM 44596</strain>
    </source>
</reference>
<dbReference type="InterPro" id="IPR001851">
    <property type="entry name" value="ABC_transp_permease"/>
</dbReference>
<dbReference type="Pfam" id="PF02653">
    <property type="entry name" value="BPD_transp_2"/>
    <property type="match status" value="1"/>
</dbReference>
<comment type="subcellular location">
    <subcellularLocation>
        <location evidence="1">Cell membrane</location>
        <topology evidence="1">Multi-pass membrane protein</topology>
    </subcellularLocation>
</comment>
<evidence type="ECO:0000313" key="6">
    <source>
        <dbReference type="EMBL" id="TYQ05006.1"/>
    </source>
</evidence>